<dbReference type="EMBL" id="MCFA01000031">
    <property type="protein sequence ID" value="ORY14673.1"/>
    <property type="molecule type" value="Genomic_DNA"/>
</dbReference>
<evidence type="ECO:0000256" key="1">
    <source>
        <dbReference type="SAM" id="MobiDB-lite"/>
    </source>
</evidence>
<sequence>MWSSHSTQSMQPKPLMQTHSHSKPTRIALTTDQETKRFDPQSRDYPMSTWLRKHPYFRVSPSQWACRLHSQRGKPLSGPSVSSVVRIAYHHVSHAPCGRLHAHSRGHRRPLGPSFWSCDPFRVADASKALERYLGSPFVGVLVKKQQRESDFG</sequence>
<feature type="region of interest" description="Disordered" evidence="1">
    <location>
        <begin position="1"/>
        <end position="41"/>
    </location>
</feature>
<dbReference type="Proteomes" id="UP000193144">
    <property type="component" value="Unassembled WGS sequence"/>
</dbReference>
<dbReference type="AlphaFoldDB" id="A0A1Y1ZWM6"/>
<organism evidence="2 3">
    <name type="scientific">Clohesyomyces aquaticus</name>
    <dbReference type="NCBI Taxonomy" id="1231657"/>
    <lineage>
        <taxon>Eukaryota</taxon>
        <taxon>Fungi</taxon>
        <taxon>Dikarya</taxon>
        <taxon>Ascomycota</taxon>
        <taxon>Pezizomycotina</taxon>
        <taxon>Dothideomycetes</taxon>
        <taxon>Pleosporomycetidae</taxon>
        <taxon>Pleosporales</taxon>
        <taxon>Lindgomycetaceae</taxon>
        <taxon>Clohesyomyces</taxon>
    </lineage>
</organism>
<evidence type="ECO:0000313" key="2">
    <source>
        <dbReference type="EMBL" id="ORY14673.1"/>
    </source>
</evidence>
<feature type="compositionally biased region" description="Polar residues" evidence="1">
    <location>
        <begin position="1"/>
        <end position="11"/>
    </location>
</feature>
<name>A0A1Y1ZWM6_9PLEO</name>
<evidence type="ECO:0000313" key="3">
    <source>
        <dbReference type="Proteomes" id="UP000193144"/>
    </source>
</evidence>
<comment type="caution">
    <text evidence="2">The sequence shown here is derived from an EMBL/GenBank/DDBJ whole genome shotgun (WGS) entry which is preliminary data.</text>
</comment>
<protein>
    <submittedName>
        <fullName evidence="2">Uncharacterized protein</fullName>
    </submittedName>
</protein>
<reference evidence="2 3" key="1">
    <citation type="submission" date="2016-07" db="EMBL/GenBank/DDBJ databases">
        <title>Pervasive Adenine N6-methylation of Active Genes in Fungi.</title>
        <authorList>
            <consortium name="DOE Joint Genome Institute"/>
            <person name="Mondo S.J."/>
            <person name="Dannebaum R.O."/>
            <person name="Kuo R.C."/>
            <person name="Labutti K."/>
            <person name="Haridas S."/>
            <person name="Kuo A."/>
            <person name="Salamov A."/>
            <person name="Ahrendt S.R."/>
            <person name="Lipzen A."/>
            <person name="Sullivan W."/>
            <person name="Andreopoulos W.B."/>
            <person name="Clum A."/>
            <person name="Lindquist E."/>
            <person name="Daum C."/>
            <person name="Ramamoorthy G.K."/>
            <person name="Gryganskyi A."/>
            <person name="Culley D."/>
            <person name="Magnuson J.K."/>
            <person name="James T.Y."/>
            <person name="O'Malley M.A."/>
            <person name="Stajich J.E."/>
            <person name="Spatafora J.W."/>
            <person name="Visel A."/>
            <person name="Grigoriev I.V."/>
        </authorList>
    </citation>
    <scope>NUCLEOTIDE SEQUENCE [LARGE SCALE GENOMIC DNA]</scope>
    <source>
        <strain evidence="2 3">CBS 115471</strain>
    </source>
</reference>
<accession>A0A1Y1ZWM6</accession>
<gene>
    <name evidence="2" type="ORF">BCR34DRAFT_560034</name>
</gene>
<proteinExistence type="predicted"/>
<keyword evidence="3" id="KW-1185">Reference proteome</keyword>